<accession>A0A2K1R3U8</accession>
<sequence length="571" mass="64410">MPLDNTPSEVLAMICAYVDHKETLRNMMLVNRRLYSAALVYIYASITLSNWDGLDFREDIPFMDDLELRVPRILAYPEQRMIDIIVHLLLDDQISSRVKSLRVLRLPGRKMLRQHTAPFGSSDLKPFMSPFWDAAYNDLALPVISRWSQTKIIHSRWMHALCDEKLAFDDAVLALMLAVITRLECLTFQIPARAFSADDTSIRFRQVPEPTITFNVIEILLSAQSPQAPAPLQSLTSLCISGDTTPSVRPGGENMDFYASIEYIFSIASRLPNLKSLTMHKAVLSDIKTLPGLQAKCIRLELNACRFRADLSDLRNVLSACPPLRTLLFRPTSDWSCHHDGSPCAISPYIDRQKLFSTFQEHAGTLRNLVVEVQGQRWVPLPYYLSPQPLPIFGQVKRLSIDQPVLMSSPALTRDTVVQAFPSVKEIRITACYHEEGAMQRVLRLISDREFPLLISVVLEFASGQGSGMSGWGETQVGRLPPVTELSGRLIHVPAYGRYLALSEDLVAERDVYFRVADETEVGLVMLAKPDGRSLEPVLPTQLRMEEVKMEVWGATGDLGKKWRQLDIMNL</sequence>
<evidence type="ECO:0008006" key="3">
    <source>
        <dbReference type="Google" id="ProtNLM"/>
    </source>
</evidence>
<evidence type="ECO:0000313" key="2">
    <source>
        <dbReference type="Proteomes" id="UP000243797"/>
    </source>
</evidence>
<gene>
    <name evidence="1" type="ORF">CAC42_564</name>
</gene>
<dbReference type="EMBL" id="NKHZ01000001">
    <property type="protein sequence ID" value="PNS21966.1"/>
    <property type="molecule type" value="Genomic_DNA"/>
</dbReference>
<dbReference type="Proteomes" id="UP000243797">
    <property type="component" value="Unassembled WGS sequence"/>
</dbReference>
<keyword evidence="2" id="KW-1185">Reference proteome</keyword>
<dbReference type="SUPFAM" id="SSF52047">
    <property type="entry name" value="RNI-like"/>
    <property type="match status" value="1"/>
</dbReference>
<protein>
    <recommendedName>
        <fullName evidence="3">F-box domain-containing protein</fullName>
    </recommendedName>
</protein>
<comment type="caution">
    <text evidence="1">The sequence shown here is derived from an EMBL/GenBank/DDBJ whole genome shotgun (WGS) entry which is preliminary data.</text>
</comment>
<dbReference type="InParanoid" id="A0A2K1R3U8"/>
<dbReference type="OrthoDB" id="3862528at2759"/>
<reference evidence="1 2" key="1">
    <citation type="submission" date="2017-06" db="EMBL/GenBank/DDBJ databases">
        <title>Draft genome sequence of a variant of Elsinoe murrayae.</title>
        <authorList>
            <person name="Cheng Q."/>
        </authorList>
    </citation>
    <scope>NUCLEOTIDE SEQUENCE [LARGE SCALE GENOMIC DNA]</scope>
    <source>
        <strain evidence="1 2">CQ-2017a</strain>
    </source>
</reference>
<proteinExistence type="predicted"/>
<name>A0A2K1R3U8_9PEZI</name>
<dbReference type="AlphaFoldDB" id="A0A2K1R3U8"/>
<evidence type="ECO:0000313" key="1">
    <source>
        <dbReference type="EMBL" id="PNS21966.1"/>
    </source>
</evidence>
<organism evidence="1 2">
    <name type="scientific">Sphaceloma murrayae</name>
    <dbReference type="NCBI Taxonomy" id="2082308"/>
    <lineage>
        <taxon>Eukaryota</taxon>
        <taxon>Fungi</taxon>
        <taxon>Dikarya</taxon>
        <taxon>Ascomycota</taxon>
        <taxon>Pezizomycotina</taxon>
        <taxon>Dothideomycetes</taxon>
        <taxon>Dothideomycetidae</taxon>
        <taxon>Myriangiales</taxon>
        <taxon>Elsinoaceae</taxon>
        <taxon>Sphaceloma</taxon>
    </lineage>
</organism>